<name>A0A7S4FU95_9EUGL</name>
<reference evidence="2" key="1">
    <citation type="submission" date="2021-01" db="EMBL/GenBank/DDBJ databases">
        <authorList>
            <person name="Corre E."/>
            <person name="Pelletier E."/>
            <person name="Niang G."/>
            <person name="Scheremetjew M."/>
            <person name="Finn R."/>
            <person name="Kale V."/>
            <person name="Holt S."/>
            <person name="Cochrane G."/>
            <person name="Meng A."/>
            <person name="Brown T."/>
            <person name="Cohen L."/>
        </authorList>
    </citation>
    <scope>NUCLEOTIDE SEQUENCE</scope>
    <source>
        <strain evidence="2">CCMP1594</strain>
    </source>
</reference>
<gene>
    <name evidence="2" type="ORF">EGYM00163_LOCUS26628</name>
</gene>
<feature type="region of interest" description="Disordered" evidence="1">
    <location>
        <begin position="111"/>
        <end position="135"/>
    </location>
</feature>
<evidence type="ECO:0000313" key="2">
    <source>
        <dbReference type="EMBL" id="CAE0815470.1"/>
    </source>
</evidence>
<dbReference type="AlphaFoldDB" id="A0A7S4FU95"/>
<evidence type="ECO:0000256" key="1">
    <source>
        <dbReference type="SAM" id="MobiDB-lite"/>
    </source>
</evidence>
<sequence>MGAPHCPDSGIAFPVLNPTPSPPPIRVPALWSLTAPPTTPSFGPRCALVRVCANTGNFARGCLISRTGPIPFSLRFSSQGSHHLPPPGALQWGTPIRLATSVCQLRHDQMEQGPTEPHAGRSTFLSPGGAGGGYY</sequence>
<accession>A0A7S4FU95</accession>
<dbReference type="EMBL" id="HBJA01075925">
    <property type="protein sequence ID" value="CAE0815470.1"/>
    <property type="molecule type" value="Transcribed_RNA"/>
</dbReference>
<proteinExistence type="predicted"/>
<protein>
    <submittedName>
        <fullName evidence="2">Uncharacterized protein</fullName>
    </submittedName>
</protein>
<organism evidence="2">
    <name type="scientific">Eutreptiella gymnastica</name>
    <dbReference type="NCBI Taxonomy" id="73025"/>
    <lineage>
        <taxon>Eukaryota</taxon>
        <taxon>Discoba</taxon>
        <taxon>Euglenozoa</taxon>
        <taxon>Euglenida</taxon>
        <taxon>Spirocuta</taxon>
        <taxon>Euglenophyceae</taxon>
        <taxon>Eutreptiales</taxon>
        <taxon>Eutreptiaceae</taxon>
        <taxon>Eutreptiella</taxon>
    </lineage>
</organism>